<dbReference type="Gene3D" id="1.10.3720.10">
    <property type="entry name" value="MetI-like"/>
    <property type="match status" value="1"/>
</dbReference>
<dbReference type="Proteomes" id="UP000316500">
    <property type="component" value="Unassembled WGS sequence"/>
</dbReference>
<feature type="transmembrane region" description="Helical" evidence="7">
    <location>
        <begin position="36"/>
        <end position="57"/>
    </location>
</feature>
<evidence type="ECO:0000256" key="3">
    <source>
        <dbReference type="ARBA" id="ARBA00022475"/>
    </source>
</evidence>
<feature type="region of interest" description="Disordered" evidence="8">
    <location>
        <begin position="1"/>
        <end position="21"/>
    </location>
</feature>
<gene>
    <name evidence="10" type="ORF">FQP90_14505</name>
</gene>
<comment type="similarity">
    <text evidence="7">Belongs to the binding-protein-dependent transport system permease family.</text>
</comment>
<dbReference type="InterPro" id="IPR035906">
    <property type="entry name" value="MetI-like_sf"/>
</dbReference>
<evidence type="ECO:0000313" key="10">
    <source>
        <dbReference type="EMBL" id="TVU61226.1"/>
    </source>
</evidence>
<dbReference type="GO" id="GO:0055085">
    <property type="term" value="P:transmembrane transport"/>
    <property type="evidence" value="ECO:0007669"/>
    <property type="project" value="InterPro"/>
</dbReference>
<feature type="transmembrane region" description="Helical" evidence="7">
    <location>
        <begin position="301"/>
        <end position="324"/>
    </location>
</feature>
<dbReference type="PANTHER" id="PTHR43163:SF6">
    <property type="entry name" value="DIPEPTIDE TRANSPORT SYSTEM PERMEASE PROTEIN DPPB-RELATED"/>
    <property type="match status" value="1"/>
</dbReference>
<dbReference type="RefSeq" id="WP_144651662.1">
    <property type="nucleotide sequence ID" value="NZ_VNFK01000011.1"/>
</dbReference>
<comment type="caution">
    <text evidence="10">The sequence shown here is derived from an EMBL/GenBank/DDBJ whole genome shotgun (WGS) entry which is preliminary data.</text>
</comment>
<comment type="subcellular location">
    <subcellularLocation>
        <location evidence="1 7">Cell membrane</location>
        <topology evidence="1 7">Multi-pass membrane protein</topology>
    </subcellularLocation>
</comment>
<evidence type="ECO:0000259" key="9">
    <source>
        <dbReference type="PROSITE" id="PS50928"/>
    </source>
</evidence>
<evidence type="ECO:0000256" key="4">
    <source>
        <dbReference type="ARBA" id="ARBA00022692"/>
    </source>
</evidence>
<dbReference type="CDD" id="cd06261">
    <property type="entry name" value="TM_PBP2"/>
    <property type="match status" value="1"/>
</dbReference>
<keyword evidence="2 7" id="KW-0813">Transport</keyword>
<dbReference type="EMBL" id="VNFK01000011">
    <property type="protein sequence ID" value="TVU61226.1"/>
    <property type="molecule type" value="Genomic_DNA"/>
</dbReference>
<dbReference type="SUPFAM" id="SSF161098">
    <property type="entry name" value="MetI-like"/>
    <property type="match status" value="1"/>
</dbReference>
<dbReference type="AlphaFoldDB" id="A0A558GWI4"/>
<evidence type="ECO:0000256" key="2">
    <source>
        <dbReference type="ARBA" id="ARBA00022448"/>
    </source>
</evidence>
<dbReference type="PROSITE" id="PS50928">
    <property type="entry name" value="ABC_TM1"/>
    <property type="match status" value="1"/>
</dbReference>
<reference evidence="10 11" key="1">
    <citation type="submission" date="2019-07" db="EMBL/GenBank/DDBJ databases">
        <title>Diversity of Bacteria from Kongsfjorden, Arctic.</title>
        <authorList>
            <person name="Yu Y."/>
        </authorList>
    </citation>
    <scope>NUCLEOTIDE SEQUENCE [LARGE SCALE GENOMIC DNA]</scope>
    <source>
        <strain evidence="10 11">SM1928</strain>
    </source>
</reference>
<protein>
    <submittedName>
        <fullName evidence="10">ABC transporter permease</fullName>
    </submittedName>
</protein>
<keyword evidence="3" id="KW-1003">Cell membrane</keyword>
<dbReference type="Pfam" id="PF00528">
    <property type="entry name" value="BPD_transp_1"/>
    <property type="match status" value="1"/>
</dbReference>
<feature type="transmembrane region" description="Helical" evidence="7">
    <location>
        <begin position="158"/>
        <end position="182"/>
    </location>
</feature>
<evidence type="ECO:0000256" key="8">
    <source>
        <dbReference type="SAM" id="MobiDB-lite"/>
    </source>
</evidence>
<keyword evidence="5 7" id="KW-1133">Transmembrane helix</keyword>
<evidence type="ECO:0000256" key="5">
    <source>
        <dbReference type="ARBA" id="ARBA00022989"/>
    </source>
</evidence>
<proteinExistence type="inferred from homology"/>
<feature type="transmembrane region" description="Helical" evidence="7">
    <location>
        <begin position="259"/>
        <end position="281"/>
    </location>
</feature>
<feature type="transmembrane region" description="Helical" evidence="7">
    <location>
        <begin position="202"/>
        <end position="224"/>
    </location>
</feature>
<dbReference type="GO" id="GO:0005886">
    <property type="term" value="C:plasma membrane"/>
    <property type="evidence" value="ECO:0007669"/>
    <property type="project" value="UniProtKB-SubCell"/>
</dbReference>
<organism evidence="10 11">
    <name type="scientific">Paenarthrobacter nitroguajacolicus</name>
    <name type="common">Arthrobacter nitroguajacolicus</name>
    <dbReference type="NCBI Taxonomy" id="211146"/>
    <lineage>
        <taxon>Bacteria</taxon>
        <taxon>Bacillati</taxon>
        <taxon>Actinomycetota</taxon>
        <taxon>Actinomycetes</taxon>
        <taxon>Micrococcales</taxon>
        <taxon>Micrococcaceae</taxon>
        <taxon>Paenarthrobacter</taxon>
    </lineage>
</organism>
<dbReference type="InterPro" id="IPR000515">
    <property type="entry name" value="MetI-like"/>
</dbReference>
<dbReference type="OrthoDB" id="3543764at2"/>
<feature type="transmembrane region" description="Helical" evidence="7">
    <location>
        <begin position="129"/>
        <end position="151"/>
    </location>
</feature>
<sequence length="342" mass="36424">MAVMDQAQAPAPPQGPAGKGVKSRAARPAAYITKKVFALVATLFVASLAVFFSRFLVPGDPARFLLRGRSPKPEALEEITRQFGLDKPAWEQYLNWLGGILHGDWGRSLTYRQDVSDVLLGRLPTTLQLVALAAVFITVLGLFAGIVASLNKGFGDRFILITLTAAGAVPPFVAAIALVALFSVGLGWFPSFGSGDGGWDRIWHLTLPALALGITYIAMVARVTRSSMNEQLLREHVEVATSRGLTRGSVVARHVLRNALGPILTVSGVLVAGLLVSSAIIERTFGLSGIGQLLVQSIDRLDFAVVQAIVMVVVAAFVLVNTVVDLIQPLIDPRIAAGTESR</sequence>
<dbReference type="InterPro" id="IPR045621">
    <property type="entry name" value="BPD_transp_1_N"/>
</dbReference>
<dbReference type="Pfam" id="PF19300">
    <property type="entry name" value="BPD_transp_1_N"/>
    <property type="match status" value="1"/>
</dbReference>
<evidence type="ECO:0000256" key="6">
    <source>
        <dbReference type="ARBA" id="ARBA00023136"/>
    </source>
</evidence>
<accession>A0A558GWI4</accession>
<evidence type="ECO:0000256" key="7">
    <source>
        <dbReference type="RuleBase" id="RU363032"/>
    </source>
</evidence>
<evidence type="ECO:0000313" key="11">
    <source>
        <dbReference type="Proteomes" id="UP000316500"/>
    </source>
</evidence>
<dbReference type="PANTHER" id="PTHR43163">
    <property type="entry name" value="DIPEPTIDE TRANSPORT SYSTEM PERMEASE PROTEIN DPPB-RELATED"/>
    <property type="match status" value="1"/>
</dbReference>
<feature type="domain" description="ABC transmembrane type-1" evidence="9">
    <location>
        <begin position="123"/>
        <end position="324"/>
    </location>
</feature>
<evidence type="ECO:0000256" key="1">
    <source>
        <dbReference type="ARBA" id="ARBA00004651"/>
    </source>
</evidence>
<keyword evidence="6 7" id="KW-0472">Membrane</keyword>
<name>A0A558GWI4_PAENT</name>
<keyword evidence="4 7" id="KW-0812">Transmembrane</keyword>